<keyword evidence="7 8" id="KW-0030">Aminoacyl-tRNA synthetase</keyword>
<accession>A0A1B7LKD8</accession>
<keyword evidence="2 8" id="KW-0963">Cytoplasm</keyword>
<dbReference type="Pfam" id="PF19269">
    <property type="entry name" value="Anticodon_2"/>
    <property type="match status" value="1"/>
</dbReference>
<evidence type="ECO:0000256" key="2">
    <source>
        <dbReference type="ARBA" id="ARBA00022490"/>
    </source>
</evidence>
<dbReference type="InterPro" id="IPR004527">
    <property type="entry name" value="Glu-tRNA-ligase_bac/mito"/>
</dbReference>
<evidence type="ECO:0000256" key="5">
    <source>
        <dbReference type="ARBA" id="ARBA00022840"/>
    </source>
</evidence>
<evidence type="ECO:0000259" key="10">
    <source>
        <dbReference type="Pfam" id="PF19269"/>
    </source>
</evidence>
<dbReference type="PANTHER" id="PTHR43311:SF2">
    <property type="entry name" value="GLUTAMATE--TRNA LIGASE, MITOCHONDRIAL-RELATED"/>
    <property type="match status" value="1"/>
</dbReference>
<keyword evidence="3 8" id="KW-0436">Ligase</keyword>
<dbReference type="InterPro" id="IPR049940">
    <property type="entry name" value="GluQ/Sye"/>
</dbReference>
<dbReference type="NCBIfam" id="TIGR00464">
    <property type="entry name" value="gltX_bact"/>
    <property type="match status" value="1"/>
</dbReference>
<dbReference type="GO" id="GO:0005829">
    <property type="term" value="C:cytosol"/>
    <property type="evidence" value="ECO:0007669"/>
    <property type="project" value="TreeGrafter"/>
</dbReference>
<evidence type="ECO:0000259" key="9">
    <source>
        <dbReference type="Pfam" id="PF00749"/>
    </source>
</evidence>
<dbReference type="InterPro" id="IPR020058">
    <property type="entry name" value="Glu/Gln-tRNA-synth_Ib_cat-dom"/>
</dbReference>
<dbReference type="InterPro" id="IPR008925">
    <property type="entry name" value="aa_tRNA-synth_I_cd-bd_sf"/>
</dbReference>
<comment type="caution">
    <text evidence="11">The sequence shown here is derived from an EMBL/GenBank/DDBJ whole genome shotgun (WGS) entry which is preliminary data.</text>
</comment>
<protein>
    <recommendedName>
        <fullName evidence="8">Glutamate--tRNA ligase</fullName>
        <ecNumber evidence="8">6.1.1.17</ecNumber>
    </recommendedName>
    <alternativeName>
        <fullName evidence="8">Glutamyl-tRNA synthetase</fullName>
        <shortName evidence="8">GluRS</shortName>
    </alternativeName>
</protein>
<sequence length="490" mass="54530">MSVRVRFAPSPTGSLHIGGARTALFNWLFARKENGKFILRVEDTDTQRYIAEAAAGIERTLRWLGLDWDEGPVAGGPKGPYRQSERLELYRQEAKRLLDAGLAYPCYCTPDELAQMREEARQSGRAPRYDGRCRHLDEAARKAKEAAGLKPVLRIKAPAEGSTVVRDLIRGEVTFDNSTLDDFIIMKSNGIATYNFACVVDDHGMGITHVLRAEEHLSNTPKQLVIYNALGYPPPQFAHVPMILAPDRSKLSKRHGATAVEEFREQGYLAPAIVNYLALLGWSPGADKEIMSREEMVSLFSLEAINKSAAIYDVRKLTWLNAQYINNLPLDTVVREALPFLQAGALIPPAPSPEEMDYITRVVAAVRSRVHTLVELADAASYFFRDDFTYEEKGVRKHFSKPGVTETLARGRQALAAVQPFDLEQTEAAYRQVTEALGVSGGALIHPTRLAISGRTVGPGLFDIIVLLGRENCLTRLDRAIRWIEKNQKS</sequence>
<dbReference type="GO" id="GO:0008270">
    <property type="term" value="F:zinc ion binding"/>
    <property type="evidence" value="ECO:0007669"/>
    <property type="project" value="UniProtKB-UniRule"/>
</dbReference>
<reference evidence="11 12" key="1">
    <citation type="submission" date="2016-04" db="EMBL/GenBank/DDBJ databases">
        <authorList>
            <person name="Evans L.H."/>
            <person name="Alamgir A."/>
            <person name="Owens N."/>
            <person name="Weber N.D."/>
            <person name="Virtaneva K."/>
            <person name="Barbian K."/>
            <person name="Babar A."/>
            <person name="Rosenke K."/>
        </authorList>
    </citation>
    <scope>NUCLEOTIDE SEQUENCE [LARGE SCALE GENOMIC DNA]</scope>
    <source>
        <strain evidence="11 12">LMa1</strain>
    </source>
</reference>
<evidence type="ECO:0000313" key="11">
    <source>
        <dbReference type="EMBL" id="OAT87035.1"/>
    </source>
</evidence>
<feature type="binding site" evidence="8">
    <location>
        <position position="106"/>
    </location>
    <ligand>
        <name>Zn(2+)</name>
        <dbReference type="ChEBI" id="CHEBI:29105"/>
    </ligand>
</feature>
<comment type="cofactor">
    <cofactor evidence="8">
        <name>Zn(2+)</name>
        <dbReference type="ChEBI" id="CHEBI:29105"/>
    </cofactor>
    <text evidence="8">Binds 1 zinc ion per subunit.</text>
</comment>
<keyword evidence="12" id="KW-1185">Reference proteome</keyword>
<dbReference type="Gene3D" id="1.10.8.70">
    <property type="entry name" value="Glutamate-tRNA synthetase, class I, anticodon-binding domain 1"/>
    <property type="match status" value="1"/>
</dbReference>
<dbReference type="EMBL" id="LYVF01000002">
    <property type="protein sequence ID" value="OAT87035.1"/>
    <property type="molecule type" value="Genomic_DNA"/>
</dbReference>
<feature type="domain" description="Glutamyl/glutaminyl-tRNA synthetase class Ib catalytic" evidence="9">
    <location>
        <begin position="3"/>
        <end position="319"/>
    </location>
</feature>
<keyword evidence="6 8" id="KW-0648">Protein biosynthesis</keyword>
<keyword evidence="5 8" id="KW-0067">ATP-binding</keyword>
<feature type="short sequence motif" description="'KMSKS' region" evidence="8">
    <location>
        <begin position="250"/>
        <end position="254"/>
    </location>
</feature>
<comment type="similarity">
    <text evidence="1 8">Belongs to the class-I aminoacyl-tRNA synthetase family. Glutamate--tRNA ligase type 1 subfamily.</text>
</comment>
<dbReference type="InterPro" id="IPR045462">
    <property type="entry name" value="aa-tRNA-synth_I_cd-bd"/>
</dbReference>
<feature type="short sequence motif" description="'HIGH' region" evidence="8">
    <location>
        <begin position="9"/>
        <end position="19"/>
    </location>
</feature>
<dbReference type="RefSeq" id="WP_066665747.1">
    <property type="nucleotide sequence ID" value="NZ_LYVF01000002.1"/>
</dbReference>
<keyword evidence="8" id="KW-0862">Zinc</keyword>
<dbReference type="PANTHER" id="PTHR43311">
    <property type="entry name" value="GLUTAMATE--TRNA LIGASE"/>
    <property type="match status" value="1"/>
</dbReference>
<keyword evidence="8" id="KW-0479">Metal-binding</keyword>
<dbReference type="Gene3D" id="3.40.50.620">
    <property type="entry name" value="HUPs"/>
    <property type="match status" value="1"/>
</dbReference>
<dbReference type="GO" id="GO:0004818">
    <property type="term" value="F:glutamate-tRNA ligase activity"/>
    <property type="evidence" value="ECO:0007669"/>
    <property type="project" value="UniProtKB-UniRule"/>
</dbReference>
<comment type="function">
    <text evidence="8">Catalyzes the attachment of glutamate to tRNA(Glu) in a two-step reaction: glutamate is first activated by ATP to form Glu-AMP and then transferred to the acceptor end of tRNA(Glu).</text>
</comment>
<dbReference type="Pfam" id="PF00749">
    <property type="entry name" value="tRNA-synt_1c"/>
    <property type="match status" value="1"/>
</dbReference>
<evidence type="ECO:0000256" key="4">
    <source>
        <dbReference type="ARBA" id="ARBA00022741"/>
    </source>
</evidence>
<dbReference type="EC" id="6.1.1.17" evidence="8"/>
<dbReference type="InterPro" id="IPR000924">
    <property type="entry name" value="Glu/Gln-tRNA-synth"/>
</dbReference>
<feature type="binding site" evidence="8">
    <location>
        <position position="108"/>
    </location>
    <ligand>
        <name>Zn(2+)</name>
        <dbReference type="ChEBI" id="CHEBI:29105"/>
    </ligand>
</feature>
<dbReference type="STRING" id="1838280.A6M21_01670"/>
<dbReference type="GO" id="GO:0006424">
    <property type="term" value="P:glutamyl-tRNA aminoacylation"/>
    <property type="evidence" value="ECO:0007669"/>
    <property type="project" value="UniProtKB-UniRule"/>
</dbReference>
<dbReference type="CDD" id="cd00808">
    <property type="entry name" value="GluRS_core"/>
    <property type="match status" value="1"/>
</dbReference>
<dbReference type="HAMAP" id="MF_00022">
    <property type="entry name" value="Glu_tRNA_synth_type1"/>
    <property type="match status" value="1"/>
</dbReference>
<comment type="catalytic activity">
    <reaction evidence="8">
        <text>tRNA(Glu) + L-glutamate + ATP = L-glutamyl-tRNA(Glu) + AMP + diphosphate</text>
        <dbReference type="Rhea" id="RHEA:23540"/>
        <dbReference type="Rhea" id="RHEA-COMP:9663"/>
        <dbReference type="Rhea" id="RHEA-COMP:9680"/>
        <dbReference type="ChEBI" id="CHEBI:29985"/>
        <dbReference type="ChEBI" id="CHEBI:30616"/>
        <dbReference type="ChEBI" id="CHEBI:33019"/>
        <dbReference type="ChEBI" id="CHEBI:78442"/>
        <dbReference type="ChEBI" id="CHEBI:78520"/>
        <dbReference type="ChEBI" id="CHEBI:456215"/>
        <dbReference type="EC" id="6.1.1.17"/>
    </reaction>
</comment>
<dbReference type="SUPFAM" id="SSF52374">
    <property type="entry name" value="Nucleotidylyl transferase"/>
    <property type="match status" value="1"/>
</dbReference>
<dbReference type="PRINTS" id="PR00987">
    <property type="entry name" value="TRNASYNTHGLU"/>
</dbReference>
<dbReference type="InterPro" id="IPR001412">
    <property type="entry name" value="aa-tRNA-synth_I_CS"/>
</dbReference>
<dbReference type="AlphaFoldDB" id="A0A1B7LKD8"/>
<gene>
    <name evidence="8" type="primary">gltX</name>
    <name evidence="11" type="ORF">A6M21_01670</name>
</gene>
<dbReference type="InterPro" id="IPR014729">
    <property type="entry name" value="Rossmann-like_a/b/a_fold"/>
</dbReference>
<feature type="binding site" evidence="8">
    <location>
        <position position="133"/>
    </location>
    <ligand>
        <name>Zn(2+)</name>
        <dbReference type="ChEBI" id="CHEBI:29105"/>
    </ligand>
</feature>
<feature type="domain" description="Aminoacyl-tRNA synthetase class I anticodon-binding" evidence="10">
    <location>
        <begin position="334"/>
        <end position="481"/>
    </location>
</feature>
<evidence type="ECO:0000256" key="1">
    <source>
        <dbReference type="ARBA" id="ARBA00007894"/>
    </source>
</evidence>
<evidence type="ECO:0000256" key="3">
    <source>
        <dbReference type="ARBA" id="ARBA00022598"/>
    </source>
</evidence>
<keyword evidence="4 8" id="KW-0547">Nucleotide-binding</keyword>
<evidence type="ECO:0000313" key="12">
    <source>
        <dbReference type="Proteomes" id="UP000078532"/>
    </source>
</evidence>
<dbReference type="PROSITE" id="PS00178">
    <property type="entry name" value="AA_TRNA_LIGASE_I"/>
    <property type="match status" value="1"/>
</dbReference>
<feature type="binding site" evidence="8">
    <location>
        <position position="253"/>
    </location>
    <ligand>
        <name>ATP</name>
        <dbReference type="ChEBI" id="CHEBI:30616"/>
    </ligand>
</feature>
<dbReference type="SUPFAM" id="SSF48163">
    <property type="entry name" value="An anticodon-binding domain of class I aminoacyl-tRNA synthetases"/>
    <property type="match status" value="1"/>
</dbReference>
<dbReference type="OrthoDB" id="9807503at2"/>
<organism evidence="11 12">
    <name type="scientific">Desulfotomaculum copahuensis</name>
    <dbReference type="NCBI Taxonomy" id="1838280"/>
    <lineage>
        <taxon>Bacteria</taxon>
        <taxon>Bacillati</taxon>
        <taxon>Bacillota</taxon>
        <taxon>Clostridia</taxon>
        <taxon>Eubacteriales</taxon>
        <taxon>Desulfotomaculaceae</taxon>
        <taxon>Desulfotomaculum</taxon>
    </lineage>
</organism>
<evidence type="ECO:0000256" key="7">
    <source>
        <dbReference type="ARBA" id="ARBA00023146"/>
    </source>
</evidence>
<proteinExistence type="inferred from homology"/>
<dbReference type="GO" id="GO:0000049">
    <property type="term" value="F:tRNA binding"/>
    <property type="evidence" value="ECO:0007669"/>
    <property type="project" value="InterPro"/>
</dbReference>
<dbReference type="Gene3D" id="1.10.10.350">
    <property type="match status" value="1"/>
</dbReference>
<dbReference type="InterPro" id="IPR020751">
    <property type="entry name" value="aa-tRNA-synth_I_codon-bd_sub2"/>
</dbReference>
<dbReference type="InterPro" id="IPR033910">
    <property type="entry name" value="GluRS_core"/>
</dbReference>
<name>A0A1B7LKD8_9FIRM</name>
<comment type="subcellular location">
    <subcellularLocation>
        <location evidence="8">Cytoplasm</location>
    </subcellularLocation>
</comment>
<comment type="subunit">
    <text evidence="8">Monomer.</text>
</comment>
<dbReference type="InterPro" id="IPR020752">
    <property type="entry name" value="Glu-tRNA-synth_I_codon-bd_sub1"/>
</dbReference>
<evidence type="ECO:0000256" key="8">
    <source>
        <dbReference type="HAMAP-Rule" id="MF_00022"/>
    </source>
</evidence>
<evidence type="ECO:0000256" key="6">
    <source>
        <dbReference type="ARBA" id="ARBA00022917"/>
    </source>
</evidence>
<feature type="binding site" evidence="8">
    <location>
        <position position="135"/>
    </location>
    <ligand>
        <name>Zn(2+)</name>
        <dbReference type="ChEBI" id="CHEBI:29105"/>
    </ligand>
</feature>
<dbReference type="Proteomes" id="UP000078532">
    <property type="component" value="Unassembled WGS sequence"/>
</dbReference>
<dbReference type="FunFam" id="3.40.50.620:FF:000045">
    <property type="entry name" value="Glutamate--tRNA ligase, mitochondrial"/>
    <property type="match status" value="1"/>
</dbReference>
<dbReference type="GO" id="GO:0005524">
    <property type="term" value="F:ATP binding"/>
    <property type="evidence" value="ECO:0007669"/>
    <property type="project" value="UniProtKB-UniRule"/>
</dbReference>